<reference evidence="3 4" key="1">
    <citation type="journal article" date="2020" name="Biotechnol. Biofuels">
        <title>New insights from the biogas microbiome by comprehensive genome-resolved metagenomics of nearly 1600 species originating from multiple anaerobic digesters.</title>
        <authorList>
            <person name="Campanaro S."/>
            <person name="Treu L."/>
            <person name="Rodriguez-R L.M."/>
            <person name="Kovalovszki A."/>
            <person name="Ziels R.M."/>
            <person name="Maus I."/>
            <person name="Zhu X."/>
            <person name="Kougias P.G."/>
            <person name="Basile A."/>
            <person name="Luo G."/>
            <person name="Schluter A."/>
            <person name="Konstantinidis K.T."/>
            <person name="Angelidaki I."/>
        </authorList>
    </citation>
    <scope>NUCLEOTIDE SEQUENCE [LARGE SCALE GENOMIC DNA]</scope>
    <source>
        <strain evidence="3">AS06rmzACSIP_256</strain>
    </source>
</reference>
<feature type="transmembrane region" description="Helical" evidence="1">
    <location>
        <begin position="109"/>
        <end position="130"/>
    </location>
</feature>
<sequence length="181" mass="20185">MPQAWRDYPFAVAYLLFLTVILLRGQATYWLARLVSGAALRGHLRPGTVRHRLARWLDSRVQGRGTDVLERYGLVVIPLAHLTVGVQTIVLAAAGLLRITWWRFALAQLVGGLAWAAIYTTIGFAVWWAAVTAAVGHWWLALLVVAVIVAVAMWRRHLTLRPVLDRAEGDPSVRAEQPVPR</sequence>
<dbReference type="Proteomes" id="UP000536534">
    <property type="component" value="Unassembled WGS sequence"/>
</dbReference>
<dbReference type="AlphaFoldDB" id="A0A7X7R9T7"/>
<feature type="domain" description="VTT" evidence="2">
    <location>
        <begin position="14"/>
        <end position="123"/>
    </location>
</feature>
<keyword evidence="1" id="KW-0472">Membrane</keyword>
<feature type="transmembrane region" description="Helical" evidence="1">
    <location>
        <begin position="136"/>
        <end position="154"/>
    </location>
</feature>
<evidence type="ECO:0000313" key="4">
    <source>
        <dbReference type="Proteomes" id="UP000536534"/>
    </source>
</evidence>
<dbReference type="Pfam" id="PF09335">
    <property type="entry name" value="VTT_dom"/>
    <property type="match status" value="1"/>
</dbReference>
<proteinExistence type="predicted"/>
<gene>
    <name evidence="3" type="ORF">GX576_16645</name>
</gene>
<keyword evidence="1" id="KW-0812">Transmembrane</keyword>
<accession>A0A7X7R9T7</accession>
<protein>
    <recommendedName>
        <fullName evidence="2">VTT domain-containing protein</fullName>
    </recommendedName>
</protein>
<dbReference type="InterPro" id="IPR032816">
    <property type="entry name" value="VTT_dom"/>
</dbReference>
<dbReference type="EMBL" id="JAAYYV010000493">
    <property type="protein sequence ID" value="NLF55994.1"/>
    <property type="molecule type" value="Genomic_DNA"/>
</dbReference>
<feature type="transmembrane region" description="Helical" evidence="1">
    <location>
        <begin position="12"/>
        <end position="32"/>
    </location>
</feature>
<name>A0A7X7R9T7_9RHOO</name>
<evidence type="ECO:0000313" key="3">
    <source>
        <dbReference type="EMBL" id="NLF55994.1"/>
    </source>
</evidence>
<evidence type="ECO:0000256" key="1">
    <source>
        <dbReference type="SAM" id="Phobius"/>
    </source>
</evidence>
<evidence type="ECO:0000259" key="2">
    <source>
        <dbReference type="Pfam" id="PF09335"/>
    </source>
</evidence>
<comment type="caution">
    <text evidence="3">The sequence shown here is derived from an EMBL/GenBank/DDBJ whole genome shotgun (WGS) entry which is preliminary data.</text>
</comment>
<keyword evidence="1" id="KW-1133">Transmembrane helix</keyword>
<feature type="transmembrane region" description="Helical" evidence="1">
    <location>
        <begin position="72"/>
        <end position="97"/>
    </location>
</feature>
<organism evidence="3 4">
    <name type="scientific">Thauera phenolivorans</name>
    <dbReference type="NCBI Taxonomy" id="1792543"/>
    <lineage>
        <taxon>Bacteria</taxon>
        <taxon>Pseudomonadati</taxon>
        <taxon>Pseudomonadota</taxon>
        <taxon>Betaproteobacteria</taxon>
        <taxon>Rhodocyclales</taxon>
        <taxon>Zoogloeaceae</taxon>
        <taxon>Thauera</taxon>
    </lineage>
</organism>